<dbReference type="CDD" id="cd00009">
    <property type="entry name" value="AAA"/>
    <property type="match status" value="1"/>
</dbReference>
<dbReference type="InterPro" id="IPR038765">
    <property type="entry name" value="Papain-like_cys_pep_sf"/>
</dbReference>
<comment type="caution">
    <text evidence="11">The sequence shown here is derived from an EMBL/GenBank/DDBJ whole genome shotgun (WGS) entry which is preliminary data.</text>
</comment>
<feature type="compositionally biased region" description="Polar residues" evidence="8">
    <location>
        <begin position="5357"/>
        <end position="5370"/>
    </location>
</feature>
<dbReference type="InterPro" id="IPR003593">
    <property type="entry name" value="AAA+_ATPase"/>
</dbReference>
<keyword evidence="5" id="KW-0862">Zinc</keyword>
<dbReference type="PANTHER" id="PTHR22605:SF1">
    <property type="entry name" value="RZ-TYPE DOMAIN-CONTAINING PROTEIN"/>
    <property type="match status" value="1"/>
</dbReference>
<feature type="region of interest" description="Disordered" evidence="8">
    <location>
        <begin position="5300"/>
        <end position="5376"/>
    </location>
</feature>
<keyword evidence="2" id="KW-0963">Cytoplasm</keyword>
<evidence type="ECO:0000256" key="5">
    <source>
        <dbReference type="ARBA" id="ARBA00022833"/>
    </source>
</evidence>
<evidence type="ECO:0000256" key="7">
    <source>
        <dbReference type="SAM" id="Coils"/>
    </source>
</evidence>
<dbReference type="InterPro" id="IPR027417">
    <property type="entry name" value="P-loop_NTPase"/>
</dbReference>
<dbReference type="CDD" id="cd22758">
    <property type="entry name" value="OTU_232R-like"/>
    <property type="match status" value="1"/>
</dbReference>
<evidence type="ECO:0000256" key="6">
    <source>
        <dbReference type="ARBA" id="ARBA00022859"/>
    </source>
</evidence>
<evidence type="ECO:0000256" key="3">
    <source>
        <dbReference type="ARBA" id="ARBA00022723"/>
    </source>
</evidence>
<proteinExistence type="predicted"/>
<dbReference type="Pfam" id="PF02338">
    <property type="entry name" value="OTU"/>
    <property type="match status" value="1"/>
</dbReference>
<reference evidence="11 12" key="1">
    <citation type="submission" date="2024-02" db="EMBL/GenBank/DDBJ databases">
        <authorList>
            <person name="Chen Y."/>
            <person name="Shah S."/>
            <person name="Dougan E. K."/>
            <person name="Thang M."/>
            <person name="Chan C."/>
        </authorList>
    </citation>
    <scope>NUCLEOTIDE SEQUENCE [LARGE SCALE GENOMIC DNA]</scope>
</reference>
<evidence type="ECO:0000259" key="10">
    <source>
        <dbReference type="PROSITE" id="PS51981"/>
    </source>
</evidence>
<protein>
    <submittedName>
        <fullName evidence="11">Uncharacterized protein</fullName>
    </submittedName>
</protein>
<dbReference type="Proteomes" id="UP001642484">
    <property type="component" value="Unassembled WGS sequence"/>
</dbReference>
<dbReference type="PROSITE" id="PS50802">
    <property type="entry name" value="OTU"/>
    <property type="match status" value="1"/>
</dbReference>
<dbReference type="EMBL" id="CAXAMN010010779">
    <property type="protein sequence ID" value="CAK9032728.1"/>
    <property type="molecule type" value="Genomic_DNA"/>
</dbReference>
<dbReference type="SUPFAM" id="SSF52540">
    <property type="entry name" value="P-loop containing nucleoside triphosphate hydrolases"/>
    <property type="match status" value="2"/>
</dbReference>
<dbReference type="Pfam" id="PF07728">
    <property type="entry name" value="AAA_5"/>
    <property type="match status" value="1"/>
</dbReference>
<keyword evidence="12" id="KW-1185">Reference proteome</keyword>
<name>A0ABP0L0P6_9DINO</name>
<dbReference type="InterPro" id="IPR003323">
    <property type="entry name" value="OTU_dom"/>
</dbReference>
<keyword evidence="6" id="KW-0391">Immunity</keyword>
<keyword evidence="7" id="KW-0175">Coiled coil</keyword>
<keyword evidence="4" id="KW-0863">Zinc-finger</keyword>
<dbReference type="InterPro" id="IPR031248">
    <property type="entry name" value="RNF213"/>
</dbReference>
<evidence type="ECO:0000313" key="12">
    <source>
        <dbReference type="Proteomes" id="UP001642484"/>
    </source>
</evidence>
<accession>A0ABP0L0P6</accession>
<dbReference type="Gene3D" id="3.40.50.300">
    <property type="entry name" value="P-loop containing nucleotide triphosphate hydrolases"/>
    <property type="match status" value="1"/>
</dbReference>
<sequence length="5626" mass="624716">MPTAGTWGSRSFKVAIPDHLKESYPELPIFQTASISAELAGYYTSEFVTGQVDETGCFVQISSGYIPTRWNGEPVLLEKWLVQTANPQNYAVGLRYRTKINGPHCNPKEAPPEQWGAVVYGTQVEEHWIQVGKFFLPIRFRGGREVLCRDAPPQLQHTASSEPTLRFYLLASPGRYCVTGTFTNNWQDRLVLEAVVPHRNHETDLNHKQVFYVDVPTSDLNMAEFKFQRWEAGTMRTFWRDYLTWECEGEDNNRTFADVADLGAGCQIFMSYGHPEATEEDLLDFLRVALSGETVQDFDLAAKNVEEVEQSVRQVRRRSRKWSQNFAAAGPIHHALSEVLSRSRGPKPCGALYVWVAVLEHRVKGNIQQLQKVLKKELLSVIAAWPDEVMSHPKIAGDVHEVFRAAVHEEGRMSEGLCLSQEWLQATIQVILHSDVSSAESRELTCFAGRVSGHIFPAWGAIQLSGVPPAKVEVALRVAFRPVGLSAEAVWSGAGQFLQQSPDGLFFGPVCARLALEESLARREHGCMDWGALVSNLQHFIEQIGETTVDMELQAELTAIMRRAWDDSTGAARRNRIPDLGSLPTSVAMLMLAKALTAEPERACNAVLEENSELAWLRLAAATSCHYATDERWVSFVVQFAASVLERKKTAATSMRQALQILRSLRGSVDLQKASFHRLWSCAQSQHFNASDVVEAILHQAFDKDVFCEEACCAYLILQLRRSLHQTAGSRDGWWRGEQLSEWLNRAHEHEHSWCVEVILRFALRCSSDHTLLGQDMAAGACPEIDRLQRAWGVEQVDDSMGVVALKVLLQHPKFWQRACRIAQQRAQSLTPGIMLPLHQSVQSLVRKIMSEELTVQDMLRAATLNAWENTLFVELLECDRSPAQVKTKLQGMIEKVRFMQEFEVGTHHLSVVFPGHAKAKDLAEVLRKSFVEAATATQCELVPRVGQLDVPLGKVNENTWKLPAELPSELQWSNDLPQPSFCLVLTAIKTLHLARSEKNRPLQSMLQEVEQAMSSANRRGSDFNLLDTVFLLYHGLEELLQGIAQKWDQEAGLPSQTLSLIERHWSGVAPSTVSRLLEEIQSVSCWTFGDLNEIGGRLEAILRGRKTVEFWKLCDKILSNFAGTLPKKTILEGFSKETRCHMAALKAMHQAFEAAKANQEQTALTTGCLHEVNCATECLRKLLEFLGPGETGFELVLRLVTTMAEVPGLSFMKVLLSSAQKGERLAMRLAELVEGALTQETLDNVERASAVFMPLCVAALAAMDSPIDSNKFGSMVEGEWPKQIQREALGARSQVEIGQLLLNMIQAAHQNQASKLGDFFEGLKSALRQGQVLQQKLEENSDDATAVSNTVHGMVSSGHLELTLSNDAMLFEVAGVFEFNKDQAMITRDVQQLTECSDKASLAVPKGSADADNPTALTQEKVQVFTGCIEGALGLRQELTELIQIGHPYLEDARTFRFPPQGEGLSASTVQDLKETLRWAQDAKHQWRTSLDEARARHAIMSCVPARNITKLARAVLQNEPCAVAPLMSLQFPTKGDFQEDQVLKEAFERCKFLWPGEGAHEQFLEKLVAVLADQVIPPQAMTSFSPLHQIARTYPKKRASDDATTRSRMDRRQNPKFYPKRVLLVQEEVSHEPGNSDLQSTATITVLSLLLPLGIGPSAENLLLCDSTTTRDDVLRFLHRVTHATRLALDTTRQAQVLGVFIHVDCLQADVLELLLCRVDAMQAAVGRRREAESAVGVEVRLAFTVTVGASKTLIETLEKDLCKQQHINLLKLSSIKSFLKEAGAALGCHEVVSSNYAGDGKTHAIRKCDKWDPASHATIIWGGAQTRGQAARALRKAGSARSVHLELHSFEEGGGVDSDTLLMELLLFRSVFDPERSEWTRVASETPIFVKVANSIKIKQGLRSAPLMLLSTPILEMVPGQKQIDANLPFVFGGEDLDPERAASTARDFALAGASLLLGESGQRLVGCEDENGVVFKLMADAQGQGLVIAADHANLLQGLSGRVVAAAQLALQKASPHGDPTAPSKGTIMSYLTFLAHWTRNWAQQAFLFEKTFEDARQFDIRGAFLPVLKEMIAMAAAMCLRSSAAETQERERENTVASKGAAPSLSEAMACRVLDPHVVASSVWAFNTGGSLRFIGNKGELPGALRRLWDNVRSVTREKIVQPPIDLSNASQEELRSLLLDMMTGHGLTPKELNNVFHGFVLTRDNMIKLVDVAERLRAQLPCILMGEAGCGKTVLLRLTARLLGAGELEEQQVHAGTTEAEILEALNKGEELARKKAEEKKQGGTEHMVVQFWDELNTCPHQPLFKQIIVDRINPSTNQPIHRGLRFVAACNPWRRACQGGVVCVGFESPVSQDDRLAGLAYRVHPLPESLFTHLSSFGQLDSETEKHYVKEMASQAPQLLTPEDKPLQPPPLAKPMCGHVADLVCVIHDFFRKLGTCVSLRDPSRLLKLWAFIRWELKQREAIRPSMPDAFRRELKSLVLALHLAYEVRLPDLEKRDELLATLLRHSKLGDLFQKYIPESCNDELERISIWRRIVLAEQDYWLDAFDVADNIAKVRALRENIYAALICSMTRTPIFILGKPGCSKSLTVSLLISALTDPYAEQLLHLASFSVQPYQGSRQSTSSSLLQVFERALARQKKLRNLKRRTPPLALVLLDEVGLAEQSPHNPLKVLHARLEPRRAQDAVSVIAISNWELDRSKLSRGLLLACPPPSHSDLSQTALAIIRAYLAHESEIRGQLEASLELMAAAFMEILQGQEPRDFHGLRDWYGMCSFAARLLLAADVEMGFGSEEVKHGALMHAVSDALGREAAQLVKLCKAKQLQFVPADWALKMAVLNNVNGNSASGALDKMLHSLNQNEQGRCGVPVLEEIFPDMQLVSKRLESLLGDVDGRHIMVITDSPGPVIAWIQQQARQVANWNPDSLVGSPLEQDQVSTDMYAQTMIQAAIVSMAQERRLLILQNLDVIYAALYDVFNSNYSRTSGLNSQRYCRIAREGFCNPRCAVADQFKAVLVVTRERAMQYEPALLNRFAKLEVELEDLLPSMDDVLEWQEQLVKICPAVQGRNGEMPTDLVPACPIHPENPDLMSTLLQTLALSESMRNAQRTSLQDEFEGGAMTLTKEALLSPLVSPEFLQCQMDSPKWNRSSKSHFGELLQDLYCCFSDSAGHVIVPVLVPTFSASNQTLDLEAMPEVEDHEKVFSKICMESIASQAALRESMKDHIERTATQMSANQGRILSVLHVHVNMKQDHAQDIVDYMRFQLEWCAEQIEVSLAGVSGTAVLHILALVVHGVRGGGSEHSVRPFLFAGPSAGKSGPSGLWRRCQWTGIAVDHFSHLLPWGMRPEELLHGTIRDIFGLHEASPDRFRRILADALPHVVPRFGIDPHHADSFVVVQSLLQEINQKPELVSCVRAVLAEQLSFEQAHWRMDVANDIQLLRRTGPFQLALLSRLRRDDKILPAMKAVWLHSLSSSCPTEESVEHDLQRVHWRPVAESLLNQVLSCATQHQDCEPMTSQLHACDRRSLLMPGSVAVMQIMLPQLQRKDRLPEKDFTEVLLDETIRLSAVLRRCLPGALWQALKAAGNPEAFGAANDVISLLGHDVIIEMTSRACASLHEGEGLGQATFESVRGHLEVLIQALICNLAAQATDVGDSDEQESPSGEDPHVLRALLPAVAAVLLLPVSQQVAALEKQFPTARSWVEYLEPLLHPFPVDRTWNTFFEHGIRAALHLHASDLEESLCLSAALGDDVQESLQLLRQLSVAIEDFIIALGCSDACLVRVAAISHMLSHGISPEQAVNIWTFMRNNSEKHVLSALAGLVEGVPDIDIIIPLVGVSYALQLLSEESKADPSALQACLMLMRQAIHRPGSSFQELHRLKTYLQQVSICVMEHLVPRVRVSSFSSWSEAEQVSTEILGSFHSLMEDQNAELGTSAPLMQLLESLLPSRAEGVGWDIPLVGLLASTLSLTSQLGLVVSQLVSQSLKQKFGNSSRQALRMLEESFAKALRTLQDKASQKAQVFIALVLTTELVVHSVDLVEAAVEDEMFEQRLDSVLNLFVEALDMQLNGSVPEDAGVAFCTNDGRDLSVDQIPTAFASLYVVAATRRHERPLPTNTAVKHLLEVVALKAGGGESTLHRFLESCRAEVVTFSNALGLSMLLPDQDTHEIKVTVNCLNDVGLEDQFCSEEAVQRFQVLCSEQSNNFRALLQTMRAVGEVVCMQCSSEDEEALDRAGRVARGLPNILGPAAELLRLKADQEADWNIDFMNLDAEHAWKASIFAHLVCFHGAAHTSANQRQDVPPAVKPFTAFNHIDEQILNSVFWPGLPDDWWQALRHAGLHKHLLPATGNIVWAQCRCGYRYCYAECGAPVSTAKCPSPEGEGSCTLMIGGKNHEFEPHQKLIAVVVTQAPHGDGWPPVYPSMKNKFPEAFCPPLPSPGLFSLTADFQTSVKAEDRAAVSHSLKTETVRQNWNQPLGKPPDPSSGLHPVTFRVLHLLIHASALVGIEMEWVQERENIVQLLQEHLRTVARMNSVRNANDTVWYFMANVEADLAALAKLLNGTLEVATLFVHAVLHRLGSLQPHEQPNADSLTTHDARTAYEAWFHESVVEPILGKKSSAGDLPLPGVHALRRQAGQGTDPNKFLTTDLLARRGLPADAWVKMREEVRAALLVHILRPSVTVSTEDTFEELVAASMGGERFVILRWLMGGVEEDRISWSILPDLFRAASLAWILPFMQLVRDKEGGKITMRIARTTTIREWLESREGHERHQAWIAFRNFEAAWNAALASDRLRDGCGVIRLPKVTLESPLSLACPIADPEKPQHGDIPVGNQADRPEHIAALGLHHLAVSHNKLVAQINAYLDPQNATSAHVRARLHSSARLCKPGGQCKPAADMAYEQTVQLVQHAAITDLFVFPSQLEDACTVDDDADPHDPRTFRLDYKISTFCQGFFQLPWSADPPPRGEHDFEAMENDLAWRLVAGRRPLQIYCDMGQEQDHKDLHRDIDAFPYRLFHGSVDVRILNRLKGSRVVQQVSLGEALGVQKAEGLEVSFFRDTSHALEVSKITGDLIALLLGVNSTHAFRSDMTLKEFVEVFTLVDQAPHRDRKCENHPDALMRIADLPDIATVPLNALVALHLLSRDMLAMTRGVSIKTLDTGDEYTASLELPNSLGDVLEKLKGTCPQILAVVCRLVARTVYLASDLPLAIPDLEKPQEAPRLCTLVTEMDVLDELDEVRGKVEEGEELLEVPVPLELEYWNDWNKGHVMAALKLYRSVWSQIREPYLVPPKPALVASTDPAVAGGMAKGLVQSGWRPPQAGRGAGPRKARRFSAQNKEQGLESDEEDEQQKSATASVKKAAAGRNTAAQRQEQGVTSKPDSLGGSDFMRTVLQKFVDSRRRTGSAYPSSTSQAAGVRIQHDDLERLVLVWDEDHGMGEAFEPLLSSCVTPEARCRFVQQFRDYVEQQQLGLPRCYGNQIEPSQLQKCILQAKGWTLHKSPADGHCQFHSVGFAVGEDHETVRGHAVRWIMQHRDEYKSSLVVRRHSSPALLAEKIPDDDVEREFDQYVKGMSEGDWGDNITLHALAHHYQREIRLLTDNVKRAWVQIEPEFGNPIHVVFFAEIHYEGVQIATKER</sequence>
<dbReference type="Gene3D" id="3.90.70.80">
    <property type="match status" value="1"/>
</dbReference>
<dbReference type="SMART" id="SM00382">
    <property type="entry name" value="AAA"/>
    <property type="match status" value="2"/>
</dbReference>
<dbReference type="Pfam" id="PF20173">
    <property type="entry name" value="ZnF_RZ-type"/>
    <property type="match status" value="1"/>
</dbReference>
<comment type="subcellular location">
    <subcellularLocation>
        <location evidence="1">Cytoplasm</location>
    </subcellularLocation>
</comment>
<feature type="domain" description="OTU" evidence="9">
    <location>
        <begin position="5485"/>
        <end position="5622"/>
    </location>
</feature>
<evidence type="ECO:0000259" key="9">
    <source>
        <dbReference type="PROSITE" id="PS50802"/>
    </source>
</evidence>
<feature type="compositionally biased region" description="Low complexity" evidence="8">
    <location>
        <begin position="5342"/>
        <end position="5353"/>
    </location>
</feature>
<dbReference type="PANTHER" id="PTHR22605">
    <property type="entry name" value="RZ-TYPE DOMAIN-CONTAINING PROTEIN"/>
    <property type="match status" value="1"/>
</dbReference>
<evidence type="ECO:0000256" key="4">
    <source>
        <dbReference type="ARBA" id="ARBA00022771"/>
    </source>
</evidence>
<feature type="coiled-coil region" evidence="7">
    <location>
        <begin position="298"/>
        <end position="325"/>
    </location>
</feature>
<evidence type="ECO:0000256" key="2">
    <source>
        <dbReference type="ARBA" id="ARBA00022490"/>
    </source>
</evidence>
<evidence type="ECO:0000256" key="1">
    <source>
        <dbReference type="ARBA" id="ARBA00004496"/>
    </source>
</evidence>
<dbReference type="InterPro" id="IPR011704">
    <property type="entry name" value="ATPase_dyneun-rel_AAA"/>
</dbReference>
<evidence type="ECO:0000256" key="8">
    <source>
        <dbReference type="SAM" id="MobiDB-lite"/>
    </source>
</evidence>
<organism evidence="11 12">
    <name type="scientific">Durusdinium trenchii</name>
    <dbReference type="NCBI Taxonomy" id="1381693"/>
    <lineage>
        <taxon>Eukaryota</taxon>
        <taxon>Sar</taxon>
        <taxon>Alveolata</taxon>
        <taxon>Dinophyceae</taxon>
        <taxon>Suessiales</taxon>
        <taxon>Symbiodiniaceae</taxon>
        <taxon>Durusdinium</taxon>
    </lineage>
</organism>
<keyword evidence="3" id="KW-0479">Metal-binding</keyword>
<gene>
    <name evidence="11" type="ORF">CCMP2556_LOCUS18784</name>
</gene>
<dbReference type="SUPFAM" id="SSF54001">
    <property type="entry name" value="Cysteine proteinases"/>
    <property type="match status" value="1"/>
</dbReference>
<evidence type="ECO:0000313" key="11">
    <source>
        <dbReference type="EMBL" id="CAK9032728.1"/>
    </source>
</evidence>
<dbReference type="InterPro" id="IPR046439">
    <property type="entry name" value="ZF_RZ_dom"/>
</dbReference>
<dbReference type="PROSITE" id="PS51981">
    <property type="entry name" value="ZF_RZ"/>
    <property type="match status" value="1"/>
</dbReference>
<feature type="domain" description="RZ-type" evidence="10">
    <location>
        <begin position="4323"/>
        <end position="4408"/>
    </location>
</feature>